<keyword evidence="4 8" id="KW-0547">Nucleotide-binding</keyword>
<evidence type="ECO:0000256" key="6">
    <source>
        <dbReference type="ARBA" id="ARBA00023267"/>
    </source>
</evidence>
<dbReference type="SUPFAM" id="SSF52440">
    <property type="entry name" value="PreATP-grasp domain"/>
    <property type="match status" value="1"/>
</dbReference>
<dbReference type="PROSITE" id="PS00867">
    <property type="entry name" value="CPSASE_2"/>
    <property type="match status" value="1"/>
</dbReference>
<dbReference type="NCBIfam" id="NF006367">
    <property type="entry name" value="PRK08591.1"/>
    <property type="match status" value="1"/>
</dbReference>
<dbReference type="EC" id="6.3.4.14" evidence="2"/>
<dbReference type="FunFam" id="3.30.1490.20:FF:000003">
    <property type="entry name" value="acetyl-CoA carboxylase isoform X1"/>
    <property type="match status" value="1"/>
</dbReference>
<dbReference type="InterPro" id="IPR005482">
    <property type="entry name" value="Biotin_COase_C"/>
</dbReference>
<evidence type="ECO:0000256" key="8">
    <source>
        <dbReference type="PROSITE-ProRule" id="PRU00409"/>
    </source>
</evidence>
<organism evidence="11 12">
    <name type="scientific">Aquitalea magnusonii</name>
    <dbReference type="NCBI Taxonomy" id="332411"/>
    <lineage>
        <taxon>Bacteria</taxon>
        <taxon>Pseudomonadati</taxon>
        <taxon>Pseudomonadota</taxon>
        <taxon>Betaproteobacteria</taxon>
        <taxon>Neisseriales</taxon>
        <taxon>Chromobacteriaceae</taxon>
        <taxon>Aquitalea</taxon>
    </lineage>
</organism>
<comment type="function">
    <text evidence="1">This protein is a component of the acetyl coenzyme A carboxylase complex; first, biotin carboxylase catalyzes the carboxylation of the carrier protein and then the transcarboxylase transfers the carboxyl group to form malonyl-CoA.</text>
</comment>
<evidence type="ECO:0000256" key="5">
    <source>
        <dbReference type="ARBA" id="ARBA00022840"/>
    </source>
</evidence>
<dbReference type="PANTHER" id="PTHR48095">
    <property type="entry name" value="PYRUVATE CARBOXYLASE SUBUNIT A"/>
    <property type="match status" value="1"/>
</dbReference>
<comment type="caution">
    <text evidence="11">The sequence shown here is derived from an EMBL/GenBank/DDBJ whole genome shotgun (WGS) entry which is preliminary data.</text>
</comment>
<evidence type="ECO:0000256" key="4">
    <source>
        <dbReference type="ARBA" id="ARBA00022741"/>
    </source>
</evidence>
<evidence type="ECO:0000259" key="10">
    <source>
        <dbReference type="PROSITE" id="PS50979"/>
    </source>
</evidence>
<name>A0A318J4H2_9NEIS</name>
<dbReference type="AlphaFoldDB" id="A0A318J4H2"/>
<protein>
    <recommendedName>
        <fullName evidence="2">biotin carboxylase</fullName>
        <ecNumber evidence="2">6.3.4.14</ecNumber>
    </recommendedName>
</protein>
<proteinExistence type="predicted"/>
<dbReference type="SUPFAM" id="SSF56059">
    <property type="entry name" value="Glutathione synthetase ATP-binding domain-like"/>
    <property type="match status" value="1"/>
</dbReference>
<keyword evidence="3" id="KW-0436">Ligase</keyword>
<evidence type="ECO:0000313" key="11">
    <source>
        <dbReference type="EMBL" id="PXX42291.1"/>
    </source>
</evidence>
<dbReference type="RefSeq" id="WP_110313671.1">
    <property type="nucleotide sequence ID" value="NZ_QJKC01000019.1"/>
</dbReference>
<evidence type="ECO:0000256" key="2">
    <source>
        <dbReference type="ARBA" id="ARBA00013263"/>
    </source>
</evidence>
<keyword evidence="6" id="KW-0092">Biotin</keyword>
<dbReference type="EMBL" id="QJKC01000019">
    <property type="protein sequence ID" value="PXX42291.1"/>
    <property type="molecule type" value="Genomic_DNA"/>
</dbReference>
<dbReference type="PANTHER" id="PTHR48095:SF2">
    <property type="entry name" value="BIOTIN CARBOXYLASE, CHLOROPLASTIC"/>
    <property type="match status" value="1"/>
</dbReference>
<evidence type="ECO:0000256" key="3">
    <source>
        <dbReference type="ARBA" id="ARBA00022598"/>
    </source>
</evidence>
<dbReference type="Pfam" id="PF00289">
    <property type="entry name" value="Biotin_carb_N"/>
    <property type="match status" value="1"/>
</dbReference>
<dbReference type="InterPro" id="IPR016185">
    <property type="entry name" value="PreATP-grasp_dom_sf"/>
</dbReference>
<dbReference type="InterPro" id="IPR011764">
    <property type="entry name" value="Biotin_carboxylation_dom"/>
</dbReference>
<sequence length="472" mass="50984">MSQPIVLKNIRRLLVANRGEIAVRILRAAREMGLQTVLAHSSADRDSLACQLAELTVEIGPAPASKSYLDIPAILAAARSHQVDAIHPGYGFLAESAEFARQVEAAGMIFVGPTADTIALMGDKAQARATAQAAGVATVPGSLGALADVAAAMAAASDIGYPLLIKAVAGGGGRGIRVVDSAAALPAAFAAAQREAQSAFGDGQLYLERFMPQARHLEVQILGDGQRVIHCYERECSLQRRRQKIMEEAPSPALDAQQRDRLCQAAVRLAQSVAYRGAGTLEFLFDQGAFYFIEMNTRIQVEHPITEMVTGLDLLREMLLIADGQPLRWQQQDIRLRGAAIECRINAEDPQQDFRPSPGTIQSLQLPGGPGVRVDSMLYPGYVIPPYYDSMLAKLIVWDESRERALCRMRRALGELHISGIAHTGGLHLALLADADVRAGRYHTRFLEQWLTHWQGSETAASPGASSVGRLA</sequence>
<accession>A0A318J4H2</accession>
<dbReference type="GO" id="GO:0004075">
    <property type="term" value="F:biotin carboxylase activity"/>
    <property type="evidence" value="ECO:0007669"/>
    <property type="project" value="UniProtKB-EC"/>
</dbReference>
<evidence type="ECO:0000256" key="7">
    <source>
        <dbReference type="ARBA" id="ARBA00048600"/>
    </source>
</evidence>
<feature type="domain" description="Biotin carboxylation" evidence="10">
    <location>
        <begin position="9"/>
        <end position="452"/>
    </location>
</feature>
<dbReference type="PROSITE" id="PS50979">
    <property type="entry name" value="BC"/>
    <property type="match status" value="1"/>
</dbReference>
<dbReference type="NCBIfam" id="NF009471">
    <property type="entry name" value="PRK12833.1"/>
    <property type="match status" value="1"/>
</dbReference>
<dbReference type="SUPFAM" id="SSF51246">
    <property type="entry name" value="Rudiment single hybrid motif"/>
    <property type="match status" value="1"/>
</dbReference>
<dbReference type="InterPro" id="IPR011054">
    <property type="entry name" value="Rudment_hybrid_motif"/>
</dbReference>
<feature type="domain" description="ATP-grasp" evidence="9">
    <location>
        <begin position="128"/>
        <end position="323"/>
    </location>
</feature>
<dbReference type="InterPro" id="IPR011761">
    <property type="entry name" value="ATP-grasp"/>
</dbReference>
<dbReference type="GO" id="GO:0005524">
    <property type="term" value="F:ATP binding"/>
    <property type="evidence" value="ECO:0007669"/>
    <property type="project" value="UniProtKB-UniRule"/>
</dbReference>
<reference evidence="11 12" key="1">
    <citation type="submission" date="2018-05" db="EMBL/GenBank/DDBJ databases">
        <title>Genomic Encyclopedia of Type Strains, Phase IV (KMG-IV): sequencing the most valuable type-strain genomes for metagenomic binning, comparative biology and taxonomic classification.</title>
        <authorList>
            <person name="Goeker M."/>
        </authorList>
    </citation>
    <scope>NUCLEOTIDE SEQUENCE [LARGE SCALE GENOMIC DNA]</scope>
    <source>
        <strain evidence="11 12">DSM 25134</strain>
    </source>
</reference>
<comment type="catalytic activity">
    <reaction evidence="7">
        <text>N(6)-biotinyl-L-lysyl-[protein] + hydrogencarbonate + ATP = N(6)-carboxybiotinyl-L-lysyl-[protein] + ADP + phosphate + H(+)</text>
        <dbReference type="Rhea" id="RHEA:13501"/>
        <dbReference type="Rhea" id="RHEA-COMP:10505"/>
        <dbReference type="Rhea" id="RHEA-COMP:10506"/>
        <dbReference type="ChEBI" id="CHEBI:15378"/>
        <dbReference type="ChEBI" id="CHEBI:17544"/>
        <dbReference type="ChEBI" id="CHEBI:30616"/>
        <dbReference type="ChEBI" id="CHEBI:43474"/>
        <dbReference type="ChEBI" id="CHEBI:83144"/>
        <dbReference type="ChEBI" id="CHEBI:83145"/>
        <dbReference type="ChEBI" id="CHEBI:456216"/>
        <dbReference type="EC" id="6.3.4.14"/>
    </reaction>
</comment>
<dbReference type="PROSITE" id="PS50975">
    <property type="entry name" value="ATP_GRASP"/>
    <property type="match status" value="1"/>
</dbReference>
<gene>
    <name evidence="11" type="ORF">DFR38_1194</name>
</gene>
<dbReference type="Pfam" id="PF02786">
    <property type="entry name" value="CPSase_L_D2"/>
    <property type="match status" value="1"/>
</dbReference>
<keyword evidence="12" id="KW-1185">Reference proteome</keyword>
<evidence type="ECO:0000259" key="9">
    <source>
        <dbReference type="PROSITE" id="PS50975"/>
    </source>
</evidence>
<evidence type="ECO:0000313" key="12">
    <source>
        <dbReference type="Proteomes" id="UP000248395"/>
    </source>
</evidence>
<dbReference type="InterPro" id="IPR005479">
    <property type="entry name" value="CPAse_ATP-bd"/>
</dbReference>
<dbReference type="GO" id="GO:0046872">
    <property type="term" value="F:metal ion binding"/>
    <property type="evidence" value="ECO:0007669"/>
    <property type="project" value="InterPro"/>
</dbReference>
<dbReference type="InterPro" id="IPR051602">
    <property type="entry name" value="ACC_Biotin_Carboxylase"/>
</dbReference>
<dbReference type="FunFam" id="3.40.50.20:FF:000010">
    <property type="entry name" value="Propionyl-CoA carboxylase subunit alpha"/>
    <property type="match status" value="1"/>
</dbReference>
<dbReference type="InterPro" id="IPR005481">
    <property type="entry name" value="BC-like_N"/>
</dbReference>
<dbReference type="SMART" id="SM00878">
    <property type="entry name" value="Biotin_carb_C"/>
    <property type="match status" value="1"/>
</dbReference>
<evidence type="ECO:0000256" key="1">
    <source>
        <dbReference type="ARBA" id="ARBA00003761"/>
    </source>
</evidence>
<dbReference type="Proteomes" id="UP000248395">
    <property type="component" value="Unassembled WGS sequence"/>
</dbReference>
<keyword evidence="5 8" id="KW-0067">ATP-binding</keyword>
<dbReference type="Pfam" id="PF02785">
    <property type="entry name" value="Biotin_carb_C"/>
    <property type="match status" value="1"/>
</dbReference>
<dbReference type="OrthoDB" id="9803706at2"/>
<dbReference type="Gene3D" id="3.30.470.20">
    <property type="entry name" value="ATP-grasp fold, B domain"/>
    <property type="match status" value="1"/>
</dbReference>